<comment type="caution">
    <text evidence="2">The sequence shown here is derived from an EMBL/GenBank/DDBJ whole genome shotgun (WGS) entry which is preliminary data.</text>
</comment>
<accession>A0A9P5HGV7</accession>
<evidence type="ECO:0000313" key="3">
    <source>
        <dbReference type="Proteomes" id="UP000722485"/>
    </source>
</evidence>
<gene>
    <name evidence="2" type="ORF">G7Z17_g3426</name>
</gene>
<dbReference type="OrthoDB" id="2213372at2759"/>
<dbReference type="Pfam" id="PF11905">
    <property type="entry name" value="DUF3425"/>
    <property type="match status" value="1"/>
</dbReference>
<dbReference type="EMBL" id="JAANBB010000042">
    <property type="protein sequence ID" value="KAF7553686.1"/>
    <property type="molecule type" value="Genomic_DNA"/>
</dbReference>
<reference evidence="2" key="1">
    <citation type="submission" date="2020-03" db="EMBL/GenBank/DDBJ databases">
        <title>Draft Genome Sequence of Cylindrodendrum hubeiense.</title>
        <authorList>
            <person name="Buettner E."/>
            <person name="Kellner H."/>
        </authorList>
    </citation>
    <scope>NUCLEOTIDE SEQUENCE</scope>
    <source>
        <strain evidence="2">IHI 201604</strain>
    </source>
</reference>
<dbReference type="InterPro" id="IPR025951">
    <property type="entry name" value="GXWXG_dom"/>
</dbReference>
<sequence length="375" mass="41838">MPPKRASKSLSASGSKIAASARVEHDPIFYELGVREMDEAASEVIRDNSIDVIVPGDIIDDTVRVPGPTNDFEPVPSLNGEDSASIQDVIRAAAGLISSSCGLETYLSSINLVRYVEKVLAWRLGIDNHRSVPAPFTPTPLQSRSLTHFMGIDFFSWSELRDQLLLEQDNLNLEDIFRDLILYSVIEIPHLNAAYNIFEIFHQQVDIGESNIGGGTPQCFLFDPTWVFFEVDFAANYPHQISDDLVENAIANELIRRLTAVRKTSKPPPSILPIQKFNDLTKIDGLIEETVLEDVYKNLPSVSVDTLIGKWKGGSFNTGHPTHKLLRDFRWAGKDFRSADDVDPIMLEDDDGNRIWCSQYGHARVSSILVLQTQG</sequence>
<keyword evidence="3" id="KW-1185">Reference proteome</keyword>
<dbReference type="AlphaFoldDB" id="A0A9P5HGV7"/>
<organism evidence="2 3">
    <name type="scientific">Cylindrodendrum hubeiense</name>
    <dbReference type="NCBI Taxonomy" id="595255"/>
    <lineage>
        <taxon>Eukaryota</taxon>
        <taxon>Fungi</taxon>
        <taxon>Dikarya</taxon>
        <taxon>Ascomycota</taxon>
        <taxon>Pezizomycotina</taxon>
        <taxon>Sordariomycetes</taxon>
        <taxon>Hypocreomycetidae</taxon>
        <taxon>Hypocreales</taxon>
        <taxon>Nectriaceae</taxon>
        <taxon>Cylindrodendrum</taxon>
    </lineage>
</organism>
<protein>
    <recommendedName>
        <fullName evidence="1">GXWXG domain-containing protein</fullName>
    </recommendedName>
</protein>
<dbReference type="Proteomes" id="UP000722485">
    <property type="component" value="Unassembled WGS sequence"/>
</dbReference>
<dbReference type="Pfam" id="PF14231">
    <property type="entry name" value="GXWXG"/>
    <property type="match status" value="1"/>
</dbReference>
<feature type="domain" description="GXWXG" evidence="1">
    <location>
        <begin position="295"/>
        <end position="352"/>
    </location>
</feature>
<name>A0A9P5HGV7_9HYPO</name>
<proteinExistence type="predicted"/>
<dbReference type="InterPro" id="IPR021833">
    <property type="entry name" value="DUF3425"/>
</dbReference>
<dbReference type="Gene3D" id="2.40.128.580">
    <property type="entry name" value="GXWXG domain"/>
    <property type="match status" value="1"/>
</dbReference>
<evidence type="ECO:0000259" key="1">
    <source>
        <dbReference type="Pfam" id="PF14231"/>
    </source>
</evidence>
<evidence type="ECO:0000313" key="2">
    <source>
        <dbReference type="EMBL" id="KAF7553686.1"/>
    </source>
</evidence>